<keyword evidence="3" id="KW-1185">Reference proteome</keyword>
<reference evidence="2 3" key="1">
    <citation type="submission" date="2016-10" db="EMBL/GenBank/DDBJ databases">
        <authorList>
            <person name="de Groot N.N."/>
        </authorList>
    </citation>
    <scope>NUCLEOTIDE SEQUENCE [LARGE SCALE GENOMIC DNA]</scope>
    <source>
        <strain evidence="2 3">DSM 27078</strain>
    </source>
</reference>
<dbReference type="OrthoDB" id="1442037at2"/>
<dbReference type="STRING" id="1299341.SAMN05444005_101126"/>
<evidence type="ECO:0000256" key="1">
    <source>
        <dbReference type="SAM" id="Phobius"/>
    </source>
</evidence>
<dbReference type="RefSeq" id="WP_091463681.1">
    <property type="nucleotide sequence ID" value="NZ_FOEI01000001.1"/>
</dbReference>
<keyword evidence="1" id="KW-1133">Transmembrane helix</keyword>
<feature type="transmembrane region" description="Helical" evidence="1">
    <location>
        <begin position="67"/>
        <end position="88"/>
    </location>
</feature>
<name>A0A1H8YSC3_9FLAO</name>
<keyword evidence="1" id="KW-0812">Transmembrane</keyword>
<organism evidence="2 3">
    <name type="scientific">Flavobacterium urocaniciphilum</name>
    <dbReference type="NCBI Taxonomy" id="1299341"/>
    <lineage>
        <taxon>Bacteria</taxon>
        <taxon>Pseudomonadati</taxon>
        <taxon>Bacteroidota</taxon>
        <taxon>Flavobacteriia</taxon>
        <taxon>Flavobacteriales</taxon>
        <taxon>Flavobacteriaceae</taxon>
        <taxon>Flavobacterium</taxon>
    </lineage>
</organism>
<feature type="transmembrane region" description="Helical" evidence="1">
    <location>
        <begin position="37"/>
        <end position="61"/>
    </location>
</feature>
<evidence type="ECO:0000313" key="2">
    <source>
        <dbReference type="EMBL" id="SEP55070.1"/>
    </source>
</evidence>
<proteinExistence type="predicted"/>
<sequence length="129" mass="14969">MEQIAVFVIYIFGIFLICAGFLMFIKPEKVRMIIAKAGSTYFINYAELLIRMFLGFCFLFASKHSLYEFYTDILGCFLIVSAALLMLLPIKKHNQFSRKASEFLKPNYLKLTAPLSIFFGVIIIYIFFK</sequence>
<protein>
    <recommendedName>
        <fullName evidence="4">DUF4149 domain-containing protein</fullName>
    </recommendedName>
</protein>
<dbReference type="EMBL" id="FOEI01000001">
    <property type="protein sequence ID" value="SEP55070.1"/>
    <property type="molecule type" value="Genomic_DNA"/>
</dbReference>
<feature type="transmembrane region" description="Helical" evidence="1">
    <location>
        <begin position="108"/>
        <end position="128"/>
    </location>
</feature>
<evidence type="ECO:0008006" key="4">
    <source>
        <dbReference type="Google" id="ProtNLM"/>
    </source>
</evidence>
<evidence type="ECO:0000313" key="3">
    <source>
        <dbReference type="Proteomes" id="UP000198648"/>
    </source>
</evidence>
<feature type="transmembrane region" description="Helical" evidence="1">
    <location>
        <begin position="6"/>
        <end position="25"/>
    </location>
</feature>
<dbReference type="Proteomes" id="UP000198648">
    <property type="component" value="Unassembled WGS sequence"/>
</dbReference>
<keyword evidence="1" id="KW-0472">Membrane</keyword>
<gene>
    <name evidence="2" type="ORF">SAMN05444005_101126</name>
</gene>
<dbReference type="AlphaFoldDB" id="A0A1H8YSC3"/>
<accession>A0A1H8YSC3</accession>